<feature type="active site" evidence="13">
    <location>
        <position position="132"/>
    </location>
</feature>
<keyword evidence="6" id="KW-0645">Protease</keyword>
<sequence length="397" mass="44083">MRRVFGILVCFMLLFSGVSVGFAQSEKAQSEKKEVETGPKLAEQASSAIVIEQDTGKVLFEKNPNEKLPPASMTKIMTMLLIMEQVEKGKLKLEDKVRASEHAASMGGSQIFLEPGEEMTVNEMLKGIAIASGNDASVAVAEHIAGSEEGFVSMMNKKAKDLGLKNTHFQNPTGLPAKDHYSTAYDMSIMAKELMKYPLIRKYTGKYEDYLREDTEKKFWLVNTNKLVRFYPGVDGVKTGFTTEAKYCLTASAEKNGMRVISVVMGAPTSKERNNQVTKLLDYAFGQYTTKKLYKRGEKIQTVKVGKGKKEKVDLVASDNVSLLMKKGENMDKVKQEVIAEKKVKAPIKKGDVLGTLVIKKDKNVLLKQTIVAKEDIAAASWWELFKRSLGTFSTSK</sequence>
<evidence type="ECO:0000256" key="15">
    <source>
        <dbReference type="RuleBase" id="RU004016"/>
    </source>
</evidence>
<evidence type="ECO:0000256" key="13">
    <source>
        <dbReference type="PIRSR" id="PIRSR618044-1"/>
    </source>
</evidence>
<organism evidence="18 19">
    <name type="scientific">Bacillus cereus</name>
    <dbReference type="NCBI Taxonomy" id="1396"/>
    <lineage>
        <taxon>Bacteria</taxon>
        <taxon>Bacillati</taxon>
        <taxon>Bacillota</taxon>
        <taxon>Bacilli</taxon>
        <taxon>Bacillales</taxon>
        <taxon>Bacillaceae</taxon>
        <taxon>Bacillus</taxon>
        <taxon>Bacillus cereus group</taxon>
    </lineage>
</organism>
<dbReference type="PANTHER" id="PTHR21581:SF6">
    <property type="entry name" value="TRAFFICKING PROTEIN PARTICLE COMPLEX SUBUNIT 12"/>
    <property type="match status" value="1"/>
</dbReference>
<dbReference type="GO" id="GO:0006508">
    <property type="term" value="P:proteolysis"/>
    <property type="evidence" value="ECO:0007669"/>
    <property type="project" value="UniProtKB-KW"/>
</dbReference>
<evidence type="ECO:0000256" key="1">
    <source>
        <dbReference type="ARBA" id="ARBA00003217"/>
    </source>
</evidence>
<dbReference type="EC" id="3.4.16.4" evidence="4"/>
<accession>A0A2B0MVG3</accession>
<evidence type="ECO:0000256" key="16">
    <source>
        <dbReference type="SAM" id="SignalP"/>
    </source>
</evidence>
<proteinExistence type="inferred from homology"/>
<dbReference type="InterPro" id="IPR018044">
    <property type="entry name" value="Peptidase_S11"/>
</dbReference>
<dbReference type="GO" id="GO:0009002">
    <property type="term" value="F:serine-type D-Ala-D-Ala carboxypeptidase activity"/>
    <property type="evidence" value="ECO:0007669"/>
    <property type="project" value="UniProtKB-EC"/>
</dbReference>
<comment type="similarity">
    <text evidence="3 15">Belongs to the peptidase S11 family.</text>
</comment>
<dbReference type="PANTHER" id="PTHR21581">
    <property type="entry name" value="D-ALANYL-D-ALANINE CARBOXYPEPTIDASE"/>
    <property type="match status" value="1"/>
</dbReference>
<evidence type="ECO:0000256" key="10">
    <source>
        <dbReference type="ARBA" id="ARBA00022984"/>
    </source>
</evidence>
<evidence type="ECO:0000256" key="9">
    <source>
        <dbReference type="ARBA" id="ARBA00022960"/>
    </source>
</evidence>
<feature type="active site" description="Acyl-ester intermediate" evidence="13">
    <location>
        <position position="72"/>
    </location>
</feature>
<dbReference type="GO" id="GO:0009252">
    <property type="term" value="P:peptidoglycan biosynthetic process"/>
    <property type="evidence" value="ECO:0007669"/>
    <property type="project" value="UniProtKB-UniPathway"/>
</dbReference>
<evidence type="ECO:0000313" key="19">
    <source>
        <dbReference type="Proteomes" id="UP000242656"/>
    </source>
</evidence>
<evidence type="ECO:0000256" key="2">
    <source>
        <dbReference type="ARBA" id="ARBA00004752"/>
    </source>
</evidence>
<feature type="active site" description="Proton acceptor" evidence="13">
    <location>
        <position position="75"/>
    </location>
</feature>
<evidence type="ECO:0000256" key="6">
    <source>
        <dbReference type="ARBA" id="ARBA00022670"/>
    </source>
</evidence>
<evidence type="ECO:0000313" key="18">
    <source>
        <dbReference type="EMBL" id="PFK46884.1"/>
    </source>
</evidence>
<dbReference type="PRINTS" id="PR00725">
    <property type="entry name" value="DADACBPTASE1"/>
</dbReference>
<feature type="signal peptide" evidence="16">
    <location>
        <begin position="1"/>
        <end position="23"/>
    </location>
</feature>
<dbReference type="SMART" id="SM00936">
    <property type="entry name" value="PBP5_C"/>
    <property type="match status" value="1"/>
</dbReference>
<evidence type="ECO:0000256" key="7">
    <source>
        <dbReference type="ARBA" id="ARBA00022729"/>
    </source>
</evidence>
<feature type="chain" id="PRO_5039318091" description="serine-type D-Ala-D-Ala carboxypeptidase" evidence="16">
    <location>
        <begin position="24"/>
        <end position="397"/>
    </location>
</feature>
<evidence type="ECO:0000256" key="8">
    <source>
        <dbReference type="ARBA" id="ARBA00022801"/>
    </source>
</evidence>
<feature type="domain" description="Peptidase S11 D-Ala-D-Ala carboxypeptidase A C-terminal" evidence="17">
    <location>
        <begin position="288"/>
        <end position="379"/>
    </location>
</feature>
<keyword evidence="10" id="KW-0573">Peptidoglycan synthesis</keyword>
<dbReference type="InterPro" id="IPR012338">
    <property type="entry name" value="Beta-lactam/transpept-like"/>
</dbReference>
<protein>
    <recommendedName>
        <fullName evidence="4">serine-type D-Ala-D-Ala carboxypeptidase</fullName>
        <ecNumber evidence="4">3.4.16.4</ecNumber>
    </recommendedName>
</protein>
<reference evidence="18 19" key="1">
    <citation type="submission" date="2017-09" db="EMBL/GenBank/DDBJ databases">
        <title>Large-scale bioinformatics analysis of Bacillus genomes uncovers conserved roles of natural products in bacterial physiology.</title>
        <authorList>
            <consortium name="Agbiome Team Llc"/>
            <person name="Bleich R.M."/>
            <person name="Grubbs K.J."/>
            <person name="Santa Maria K.C."/>
            <person name="Allen S.E."/>
            <person name="Farag S."/>
            <person name="Shank E.A."/>
            <person name="Bowers A."/>
        </authorList>
    </citation>
    <scope>NUCLEOTIDE SEQUENCE [LARGE SCALE GENOMIC DNA]</scope>
    <source>
        <strain evidence="18 19">AFS083043</strain>
    </source>
</reference>
<comment type="function">
    <text evidence="1">Removes C-terminal D-alanyl residues from sugar-peptide cell wall precursors.</text>
</comment>
<dbReference type="SUPFAM" id="SSF56601">
    <property type="entry name" value="beta-lactamase/transpeptidase-like"/>
    <property type="match status" value="1"/>
</dbReference>
<feature type="binding site" evidence="14">
    <location>
        <position position="238"/>
    </location>
    <ligand>
        <name>substrate</name>
    </ligand>
</feature>
<evidence type="ECO:0000256" key="11">
    <source>
        <dbReference type="ARBA" id="ARBA00023316"/>
    </source>
</evidence>
<keyword evidence="9" id="KW-0133">Cell shape</keyword>
<dbReference type="FunFam" id="3.40.710.10:FF:000023">
    <property type="entry name" value="D-alanyl-D-alanine carboxypeptidase DacF"/>
    <property type="match status" value="1"/>
</dbReference>
<dbReference type="AlphaFoldDB" id="A0A2B0MVG3"/>
<dbReference type="RefSeq" id="WP_098489632.1">
    <property type="nucleotide sequence ID" value="NZ_NUWN01000011.1"/>
</dbReference>
<evidence type="ECO:0000256" key="12">
    <source>
        <dbReference type="ARBA" id="ARBA00034000"/>
    </source>
</evidence>
<dbReference type="InterPro" id="IPR015956">
    <property type="entry name" value="Peniciliin-bd_prot_C_sf"/>
</dbReference>
<dbReference type="Proteomes" id="UP000242656">
    <property type="component" value="Unassembled WGS sequence"/>
</dbReference>
<comment type="caution">
    <text evidence="18">The sequence shown here is derived from an EMBL/GenBank/DDBJ whole genome shotgun (WGS) entry which is preliminary data.</text>
</comment>
<keyword evidence="5 18" id="KW-0121">Carboxypeptidase</keyword>
<comment type="pathway">
    <text evidence="2">Cell wall biogenesis; peptidoglycan biosynthesis.</text>
</comment>
<keyword evidence="11" id="KW-0961">Cell wall biogenesis/degradation</keyword>
<dbReference type="InterPro" id="IPR001967">
    <property type="entry name" value="Peptidase_S11_N"/>
</dbReference>
<evidence type="ECO:0000256" key="3">
    <source>
        <dbReference type="ARBA" id="ARBA00007164"/>
    </source>
</evidence>
<dbReference type="GO" id="GO:0071555">
    <property type="term" value="P:cell wall organization"/>
    <property type="evidence" value="ECO:0007669"/>
    <property type="project" value="UniProtKB-KW"/>
</dbReference>
<evidence type="ECO:0000259" key="17">
    <source>
        <dbReference type="SMART" id="SM00936"/>
    </source>
</evidence>
<evidence type="ECO:0000256" key="14">
    <source>
        <dbReference type="PIRSR" id="PIRSR618044-2"/>
    </source>
</evidence>
<dbReference type="InterPro" id="IPR012907">
    <property type="entry name" value="Peptidase_S11_C"/>
</dbReference>
<evidence type="ECO:0000256" key="4">
    <source>
        <dbReference type="ARBA" id="ARBA00012448"/>
    </source>
</evidence>
<dbReference type="UniPathway" id="UPA00219"/>
<comment type="catalytic activity">
    <reaction evidence="12">
        <text>Preferential cleavage: (Ac)2-L-Lys-D-Ala-|-D-Ala. Also transpeptidation of peptidyl-alanyl moieties that are N-acyl substituents of D-alanine.</text>
        <dbReference type="EC" id="3.4.16.4"/>
    </reaction>
</comment>
<keyword evidence="8" id="KW-0378">Hydrolase</keyword>
<keyword evidence="7 16" id="KW-0732">Signal</keyword>
<dbReference type="SUPFAM" id="SSF69189">
    <property type="entry name" value="Penicillin-binding protein associated domain"/>
    <property type="match status" value="1"/>
</dbReference>
<dbReference type="GO" id="GO:0008360">
    <property type="term" value="P:regulation of cell shape"/>
    <property type="evidence" value="ECO:0007669"/>
    <property type="project" value="UniProtKB-KW"/>
</dbReference>
<dbReference type="InterPro" id="IPR037167">
    <property type="entry name" value="Peptidase_S11_C_sf"/>
</dbReference>
<gene>
    <name evidence="18" type="ORF">COI93_03275</name>
</gene>
<dbReference type="EMBL" id="NUWN01000011">
    <property type="protein sequence ID" value="PFK46884.1"/>
    <property type="molecule type" value="Genomic_DNA"/>
</dbReference>
<dbReference type="Gene3D" id="3.40.710.10">
    <property type="entry name" value="DD-peptidase/beta-lactamase superfamily"/>
    <property type="match status" value="1"/>
</dbReference>
<dbReference type="Pfam" id="PF00768">
    <property type="entry name" value="Peptidase_S11"/>
    <property type="match status" value="1"/>
</dbReference>
<name>A0A2B0MVG3_BACCE</name>
<evidence type="ECO:0000256" key="5">
    <source>
        <dbReference type="ARBA" id="ARBA00022645"/>
    </source>
</evidence>
<dbReference type="Gene3D" id="2.60.410.10">
    <property type="entry name" value="D-Ala-D-Ala carboxypeptidase, C-terminal domain"/>
    <property type="match status" value="1"/>
</dbReference>
<dbReference type="Pfam" id="PF07943">
    <property type="entry name" value="PBP5_C"/>
    <property type="match status" value="1"/>
</dbReference>